<evidence type="ECO:0000313" key="2">
    <source>
        <dbReference type="EMBL" id="CAI5745351.1"/>
    </source>
</evidence>
<accession>A0AAV0V830</accession>
<feature type="compositionally biased region" description="Polar residues" evidence="1">
    <location>
        <begin position="54"/>
        <end position="76"/>
    </location>
</feature>
<proteinExistence type="predicted"/>
<sequence length="167" mass="18730">MRGYESISSILNASQRAELFTPKRTCVAFNHQTIELRQGFRTAPEPVTVELPPQDSNPSSILRTRSTSADKGSSSIPRVMERCATSHEDNEEKQLMKKRKKVSFVQTEPEQELERSLSASAGDQCSCQSLTHTDNIKDMPSPSTLRAEEQIADAQASFELLLWCRLD</sequence>
<comment type="caution">
    <text evidence="2">The sequence shown here is derived from an EMBL/GenBank/DDBJ whole genome shotgun (WGS) entry which is preliminary data.</text>
</comment>
<protein>
    <submittedName>
        <fullName evidence="2">Uncharacterized protein</fullName>
    </submittedName>
</protein>
<gene>
    <name evidence="2" type="ORF">PDE001_LOCUS10437</name>
</gene>
<dbReference type="AlphaFoldDB" id="A0AAV0V830"/>
<dbReference type="Proteomes" id="UP001162029">
    <property type="component" value="Unassembled WGS sequence"/>
</dbReference>
<evidence type="ECO:0000313" key="3">
    <source>
        <dbReference type="Proteomes" id="UP001162029"/>
    </source>
</evidence>
<keyword evidence="3" id="KW-1185">Reference proteome</keyword>
<name>A0AAV0V830_9STRA</name>
<organism evidence="2 3">
    <name type="scientific">Peronospora destructor</name>
    <dbReference type="NCBI Taxonomy" id="86335"/>
    <lineage>
        <taxon>Eukaryota</taxon>
        <taxon>Sar</taxon>
        <taxon>Stramenopiles</taxon>
        <taxon>Oomycota</taxon>
        <taxon>Peronosporomycetes</taxon>
        <taxon>Peronosporales</taxon>
        <taxon>Peronosporaceae</taxon>
        <taxon>Peronospora</taxon>
    </lineage>
</organism>
<evidence type="ECO:0000256" key="1">
    <source>
        <dbReference type="SAM" id="MobiDB-lite"/>
    </source>
</evidence>
<dbReference type="EMBL" id="CANTFM010002273">
    <property type="protein sequence ID" value="CAI5745351.1"/>
    <property type="molecule type" value="Genomic_DNA"/>
</dbReference>
<reference evidence="2" key="1">
    <citation type="submission" date="2022-12" db="EMBL/GenBank/DDBJ databases">
        <authorList>
            <person name="Webb A."/>
        </authorList>
    </citation>
    <scope>NUCLEOTIDE SEQUENCE</scope>
    <source>
        <strain evidence="2">Pd1</strain>
    </source>
</reference>
<feature type="region of interest" description="Disordered" evidence="1">
    <location>
        <begin position="47"/>
        <end position="106"/>
    </location>
</feature>
<feature type="compositionally biased region" description="Basic and acidic residues" evidence="1">
    <location>
        <begin position="79"/>
        <end position="95"/>
    </location>
</feature>